<evidence type="ECO:0000313" key="2">
    <source>
        <dbReference type="EMBL" id="EPY53231.1"/>
    </source>
</evidence>
<keyword evidence="3" id="KW-1185">Reference proteome</keyword>
<evidence type="ECO:0000313" key="3">
    <source>
        <dbReference type="Proteomes" id="UP000015464"/>
    </source>
</evidence>
<dbReference type="EMBL" id="KE546988">
    <property type="protein sequence ID" value="EPY53231.1"/>
    <property type="molecule type" value="Genomic_DNA"/>
</dbReference>
<organism evidence="2 3">
    <name type="scientific">Schizosaccharomyces cryophilus (strain OY26 / ATCC MYA-4695 / CBS 11777 / NBRC 106824 / NRRL Y48691)</name>
    <name type="common">Fission yeast</name>
    <dbReference type="NCBI Taxonomy" id="653667"/>
    <lineage>
        <taxon>Eukaryota</taxon>
        <taxon>Fungi</taxon>
        <taxon>Dikarya</taxon>
        <taxon>Ascomycota</taxon>
        <taxon>Taphrinomycotina</taxon>
        <taxon>Schizosaccharomycetes</taxon>
        <taxon>Schizosaccharomycetales</taxon>
        <taxon>Schizosaccharomycetaceae</taxon>
        <taxon>Schizosaccharomyces</taxon>
    </lineage>
</organism>
<dbReference type="GeneID" id="25039380"/>
<dbReference type="AlphaFoldDB" id="S9XHS4"/>
<accession>S9XHS4</accession>
<dbReference type="RefSeq" id="XP_013022096.1">
    <property type="nucleotide sequence ID" value="XM_013166642.1"/>
</dbReference>
<dbReference type="Proteomes" id="UP000015464">
    <property type="component" value="Unassembled WGS sequence"/>
</dbReference>
<name>S9XHS4_SCHCR</name>
<protein>
    <submittedName>
        <fullName evidence="2">Uncharacterized protein</fullName>
    </submittedName>
</protein>
<evidence type="ECO:0000256" key="1">
    <source>
        <dbReference type="SAM" id="Phobius"/>
    </source>
</evidence>
<reference evidence="2 3" key="1">
    <citation type="journal article" date="2011" name="Science">
        <title>Comparative functional genomics of the fission yeasts.</title>
        <authorList>
            <person name="Rhind N."/>
            <person name="Chen Z."/>
            <person name="Yassour M."/>
            <person name="Thompson D.A."/>
            <person name="Haas B.J."/>
            <person name="Habib N."/>
            <person name="Wapinski I."/>
            <person name="Roy S."/>
            <person name="Lin M.F."/>
            <person name="Heiman D.I."/>
            <person name="Young S.K."/>
            <person name="Furuya K."/>
            <person name="Guo Y."/>
            <person name="Pidoux A."/>
            <person name="Chen H.M."/>
            <person name="Robbertse B."/>
            <person name="Goldberg J.M."/>
            <person name="Aoki K."/>
            <person name="Bayne E.H."/>
            <person name="Berlin A.M."/>
            <person name="Desjardins C.A."/>
            <person name="Dobbs E."/>
            <person name="Dukaj L."/>
            <person name="Fan L."/>
            <person name="FitzGerald M.G."/>
            <person name="French C."/>
            <person name="Gujja S."/>
            <person name="Hansen K."/>
            <person name="Keifenheim D."/>
            <person name="Levin J.Z."/>
            <person name="Mosher R.A."/>
            <person name="Mueller C.A."/>
            <person name="Pfiffner J."/>
            <person name="Priest M."/>
            <person name="Russ C."/>
            <person name="Smialowska A."/>
            <person name="Swoboda P."/>
            <person name="Sykes S.M."/>
            <person name="Vaughn M."/>
            <person name="Vengrova S."/>
            <person name="Yoder R."/>
            <person name="Zeng Q."/>
            <person name="Allshire R."/>
            <person name="Baulcombe D."/>
            <person name="Birren B.W."/>
            <person name="Brown W."/>
            <person name="Ekwall K."/>
            <person name="Kellis M."/>
            <person name="Leatherwood J."/>
            <person name="Levin H."/>
            <person name="Margalit H."/>
            <person name="Martienssen R."/>
            <person name="Nieduszynski C.A."/>
            <person name="Spatafora J.W."/>
            <person name="Friedman N."/>
            <person name="Dalgaard J.Z."/>
            <person name="Baumann P."/>
            <person name="Niki H."/>
            <person name="Regev A."/>
            <person name="Nusbaum C."/>
        </authorList>
    </citation>
    <scope>NUCLEOTIDE SEQUENCE [LARGE SCALE GENOMIC DNA]</scope>
    <source>
        <strain evidence="3">OY26 / ATCC MYA-4695 / CBS 11777 / NBRC 106824 / NRRL Y48691</strain>
    </source>
</reference>
<gene>
    <name evidence="2" type="ORF">SPOG_05508</name>
</gene>
<keyword evidence="1" id="KW-1133">Transmembrane helix</keyword>
<keyword evidence="1" id="KW-0812">Transmembrane</keyword>
<feature type="transmembrane region" description="Helical" evidence="1">
    <location>
        <begin position="36"/>
        <end position="63"/>
    </location>
</feature>
<proteinExistence type="predicted"/>
<keyword evidence="1" id="KW-0472">Membrane</keyword>
<dbReference type="HOGENOM" id="CLU_2147320_0_0_1"/>
<sequence length="112" mass="12838">MCREYILCLSLVLLSSFPLGYLYYGIHYEQGTRFGILFSLSILESIEMLAVSAIIALLFLRYIKPISSFMEELRKSVEMKKTAPSLKSCIIAYLIYTFLKAMRSEVTKMVGQ</sequence>
<feature type="transmembrane region" description="Helical" evidence="1">
    <location>
        <begin position="5"/>
        <end position="24"/>
    </location>
</feature>